<evidence type="ECO:0000313" key="3">
    <source>
        <dbReference type="EMBL" id="KAK7511045.1"/>
    </source>
</evidence>
<keyword evidence="2" id="KW-0732">Signal</keyword>
<comment type="caution">
    <text evidence="3">The sequence shown here is derived from an EMBL/GenBank/DDBJ whole genome shotgun (WGS) entry which is preliminary data.</text>
</comment>
<dbReference type="EMBL" id="JBBPHU010000013">
    <property type="protein sequence ID" value="KAK7511045.1"/>
    <property type="molecule type" value="Genomic_DNA"/>
</dbReference>
<evidence type="ECO:0008006" key="5">
    <source>
        <dbReference type="Google" id="ProtNLM"/>
    </source>
</evidence>
<dbReference type="Proteomes" id="UP001363622">
    <property type="component" value="Unassembled WGS sequence"/>
</dbReference>
<evidence type="ECO:0000256" key="2">
    <source>
        <dbReference type="SAM" id="SignalP"/>
    </source>
</evidence>
<accession>A0ABR1KFZ8</accession>
<sequence>MTCIHQPCRPIALVVPLGFPFCLQLSRAASSLTTQSLQLTVVRAFNALPPTLRCAIIAPVHVQNLELSPVDRDFQEHCGVDRRPHLYTTHARHNNIGTYSTSITLPSWPSQFRSILQACRRLIVLLSLPLPALLPRPLGADPNSIPRVSSREATTPAHQPRRSAT</sequence>
<name>A0ABR1KFZ8_9PEZI</name>
<protein>
    <recommendedName>
        <fullName evidence="5">Secreted protein</fullName>
    </recommendedName>
</protein>
<feature type="chain" id="PRO_5046459374" description="Secreted protein" evidence="2">
    <location>
        <begin position="29"/>
        <end position="165"/>
    </location>
</feature>
<feature type="signal peptide" evidence="2">
    <location>
        <begin position="1"/>
        <end position="28"/>
    </location>
</feature>
<gene>
    <name evidence="3" type="ORF">IWZ03DRAFT_73697</name>
</gene>
<organism evidence="3 4">
    <name type="scientific">Phyllosticta citriasiana</name>
    <dbReference type="NCBI Taxonomy" id="595635"/>
    <lineage>
        <taxon>Eukaryota</taxon>
        <taxon>Fungi</taxon>
        <taxon>Dikarya</taxon>
        <taxon>Ascomycota</taxon>
        <taxon>Pezizomycotina</taxon>
        <taxon>Dothideomycetes</taxon>
        <taxon>Dothideomycetes incertae sedis</taxon>
        <taxon>Botryosphaeriales</taxon>
        <taxon>Phyllostictaceae</taxon>
        <taxon>Phyllosticta</taxon>
    </lineage>
</organism>
<evidence type="ECO:0000256" key="1">
    <source>
        <dbReference type="SAM" id="MobiDB-lite"/>
    </source>
</evidence>
<keyword evidence="4" id="KW-1185">Reference proteome</keyword>
<reference evidence="3 4" key="1">
    <citation type="submission" date="2024-04" db="EMBL/GenBank/DDBJ databases">
        <title>Phyllosticta paracitricarpa is synonymous to the EU quarantine fungus P. citricarpa based on phylogenomic analyses.</title>
        <authorList>
            <consortium name="Lawrence Berkeley National Laboratory"/>
            <person name="Van Ingen-Buijs V.A."/>
            <person name="Van Westerhoven A.C."/>
            <person name="Haridas S."/>
            <person name="Skiadas P."/>
            <person name="Martin F."/>
            <person name="Groenewald J.Z."/>
            <person name="Crous P.W."/>
            <person name="Seidl M.F."/>
        </authorList>
    </citation>
    <scope>NUCLEOTIDE SEQUENCE [LARGE SCALE GENOMIC DNA]</scope>
    <source>
        <strain evidence="3 4">CBS 123371</strain>
    </source>
</reference>
<feature type="region of interest" description="Disordered" evidence="1">
    <location>
        <begin position="141"/>
        <end position="165"/>
    </location>
</feature>
<evidence type="ECO:0000313" key="4">
    <source>
        <dbReference type="Proteomes" id="UP001363622"/>
    </source>
</evidence>
<proteinExistence type="predicted"/>